<dbReference type="PANTHER" id="PTHR47431:SF1">
    <property type="entry name" value="ZN(II)2CYS6 TRANSCRIPTION FACTOR (EUROFUNG)"/>
    <property type="match status" value="1"/>
</dbReference>
<dbReference type="PANTHER" id="PTHR47431">
    <property type="entry name" value="ZN(II)2CYS6 TRANSCRIPTION FACTOR (EUROFUNG)-RELATED"/>
    <property type="match status" value="1"/>
</dbReference>
<sequence>MFGTWRFDSNPENDTLTQQPVDPVTARPQVPQACQSCREKKIRCSSEKSGCSRCRTLSKPCVYTQRGEGKRPSKKRNEAGRQHTSSTGKDATANRQSSRRNKAPSPPTAHPKSPQTHQAVSDNSSTDSTQAVDNDISMRPLNNISWPTPKFIVDERRMGDAPYGNGSHGSPPASQNASCPMGAEDTASNRHDSVLSLEYWLADAAPHRKPTSMFGAIFSPPWLNTDLSQPNGDNVGLMSCSAEEFETSLLAGLPTPSSHDMTDNTHNRSSRLPPPPLVPTSPTPAKRTQPLDDDAAVAAGGRDRLVCLCLQHVTFLVHELESAPTSCLDAGLALHKEAVGYGEGMLLCLQCSRRPENLTLLTFLAERLLRLGESIAKM</sequence>
<feature type="compositionally biased region" description="Polar residues" evidence="2">
    <location>
        <begin position="10"/>
        <end position="20"/>
    </location>
</feature>
<dbReference type="SMART" id="SM00066">
    <property type="entry name" value="GAL4"/>
    <property type="match status" value="1"/>
</dbReference>
<evidence type="ECO:0000259" key="3">
    <source>
        <dbReference type="PROSITE" id="PS50048"/>
    </source>
</evidence>
<dbReference type="Gene3D" id="4.10.240.10">
    <property type="entry name" value="Zn(2)-C6 fungal-type DNA-binding domain"/>
    <property type="match status" value="1"/>
</dbReference>
<dbReference type="PROSITE" id="PS00463">
    <property type="entry name" value="ZN2_CY6_FUNGAL_1"/>
    <property type="match status" value="1"/>
</dbReference>
<gene>
    <name evidence="4" type="ORF">B0T15DRAFT_544955</name>
</gene>
<dbReference type="Proteomes" id="UP001273166">
    <property type="component" value="Unassembled WGS sequence"/>
</dbReference>
<evidence type="ECO:0000313" key="5">
    <source>
        <dbReference type="Proteomes" id="UP001273166"/>
    </source>
</evidence>
<dbReference type="AlphaFoldDB" id="A0AAJ0GL47"/>
<keyword evidence="1" id="KW-0539">Nucleus</keyword>
<reference evidence="4" key="2">
    <citation type="submission" date="2023-06" db="EMBL/GenBank/DDBJ databases">
        <authorList>
            <consortium name="Lawrence Berkeley National Laboratory"/>
            <person name="Mondo S.J."/>
            <person name="Hensen N."/>
            <person name="Bonometti L."/>
            <person name="Westerberg I."/>
            <person name="Brannstrom I.O."/>
            <person name="Guillou S."/>
            <person name="Cros-Aarteil S."/>
            <person name="Calhoun S."/>
            <person name="Haridas S."/>
            <person name="Kuo A."/>
            <person name="Pangilinan J."/>
            <person name="Riley R."/>
            <person name="Labutti K."/>
            <person name="Andreopoulos B."/>
            <person name="Lipzen A."/>
            <person name="Chen C."/>
            <person name="Yanf M."/>
            <person name="Daum C."/>
            <person name="Ng V."/>
            <person name="Clum A."/>
            <person name="Steindorff A."/>
            <person name="Ohm R."/>
            <person name="Martin F."/>
            <person name="Silar P."/>
            <person name="Natvig D."/>
            <person name="Lalanne C."/>
            <person name="Gautier V."/>
            <person name="Ament-Velasquez S.L."/>
            <person name="Kruys A."/>
            <person name="Hutchinson M.I."/>
            <person name="Powell A.J."/>
            <person name="Barry K."/>
            <person name="Miller A.N."/>
            <person name="Grigoriev I.V."/>
            <person name="Debuchy R."/>
            <person name="Gladieux P."/>
            <person name="Thoren M.H."/>
            <person name="Johannesson H."/>
        </authorList>
    </citation>
    <scope>NUCLEOTIDE SEQUENCE</scope>
    <source>
        <strain evidence="4">CBS 333.67</strain>
    </source>
</reference>
<feature type="compositionally biased region" description="Pro residues" evidence="2">
    <location>
        <begin position="272"/>
        <end position="282"/>
    </location>
</feature>
<feature type="compositionally biased region" description="Polar residues" evidence="2">
    <location>
        <begin position="82"/>
        <end position="96"/>
    </location>
</feature>
<dbReference type="CDD" id="cd00067">
    <property type="entry name" value="GAL4"/>
    <property type="match status" value="1"/>
</dbReference>
<dbReference type="PROSITE" id="PS50048">
    <property type="entry name" value="ZN2_CY6_FUNGAL_2"/>
    <property type="match status" value="1"/>
</dbReference>
<proteinExistence type="predicted"/>
<keyword evidence="5" id="KW-1185">Reference proteome</keyword>
<dbReference type="Pfam" id="PF00172">
    <property type="entry name" value="Zn_clus"/>
    <property type="match status" value="1"/>
</dbReference>
<feature type="region of interest" description="Disordered" evidence="2">
    <location>
        <begin position="1"/>
        <end position="39"/>
    </location>
</feature>
<name>A0AAJ0GL47_9PEZI</name>
<reference evidence="4" key="1">
    <citation type="journal article" date="2023" name="Mol. Phylogenet. Evol.">
        <title>Genome-scale phylogeny and comparative genomics of the fungal order Sordariales.</title>
        <authorList>
            <person name="Hensen N."/>
            <person name="Bonometti L."/>
            <person name="Westerberg I."/>
            <person name="Brannstrom I.O."/>
            <person name="Guillou S."/>
            <person name="Cros-Aarteil S."/>
            <person name="Calhoun S."/>
            <person name="Haridas S."/>
            <person name="Kuo A."/>
            <person name="Mondo S."/>
            <person name="Pangilinan J."/>
            <person name="Riley R."/>
            <person name="LaButti K."/>
            <person name="Andreopoulos B."/>
            <person name="Lipzen A."/>
            <person name="Chen C."/>
            <person name="Yan M."/>
            <person name="Daum C."/>
            <person name="Ng V."/>
            <person name="Clum A."/>
            <person name="Steindorff A."/>
            <person name="Ohm R.A."/>
            <person name="Martin F."/>
            <person name="Silar P."/>
            <person name="Natvig D.O."/>
            <person name="Lalanne C."/>
            <person name="Gautier V."/>
            <person name="Ament-Velasquez S.L."/>
            <person name="Kruys A."/>
            <person name="Hutchinson M.I."/>
            <person name="Powell A.J."/>
            <person name="Barry K."/>
            <person name="Miller A.N."/>
            <person name="Grigoriev I.V."/>
            <person name="Debuchy R."/>
            <person name="Gladieux P."/>
            <person name="Hiltunen Thoren M."/>
            <person name="Johannesson H."/>
        </authorList>
    </citation>
    <scope>NUCLEOTIDE SEQUENCE</scope>
    <source>
        <strain evidence="4">CBS 333.67</strain>
    </source>
</reference>
<dbReference type="InterPro" id="IPR036864">
    <property type="entry name" value="Zn2-C6_fun-type_DNA-bd_sf"/>
</dbReference>
<feature type="domain" description="Zn(2)-C6 fungal-type" evidence="3">
    <location>
        <begin position="33"/>
        <end position="63"/>
    </location>
</feature>
<protein>
    <recommendedName>
        <fullName evidence="3">Zn(2)-C6 fungal-type domain-containing protein</fullName>
    </recommendedName>
</protein>
<dbReference type="GO" id="GO:0000981">
    <property type="term" value="F:DNA-binding transcription factor activity, RNA polymerase II-specific"/>
    <property type="evidence" value="ECO:0007669"/>
    <property type="project" value="InterPro"/>
</dbReference>
<comment type="caution">
    <text evidence="4">The sequence shown here is derived from an EMBL/GenBank/DDBJ whole genome shotgun (WGS) entry which is preliminary data.</text>
</comment>
<dbReference type="RefSeq" id="XP_062717682.1">
    <property type="nucleotide sequence ID" value="XM_062870114.1"/>
</dbReference>
<evidence type="ECO:0000313" key="4">
    <source>
        <dbReference type="EMBL" id="KAK3301902.1"/>
    </source>
</evidence>
<dbReference type="GO" id="GO:0008270">
    <property type="term" value="F:zinc ion binding"/>
    <property type="evidence" value="ECO:0007669"/>
    <property type="project" value="InterPro"/>
</dbReference>
<dbReference type="SUPFAM" id="SSF57701">
    <property type="entry name" value="Zn2/Cys6 DNA-binding domain"/>
    <property type="match status" value="1"/>
</dbReference>
<dbReference type="InterPro" id="IPR001138">
    <property type="entry name" value="Zn2Cys6_DnaBD"/>
</dbReference>
<dbReference type="EMBL" id="JAUDZG010000008">
    <property type="protein sequence ID" value="KAK3301902.1"/>
    <property type="molecule type" value="Genomic_DNA"/>
</dbReference>
<feature type="region of interest" description="Disordered" evidence="2">
    <location>
        <begin position="251"/>
        <end position="291"/>
    </location>
</feature>
<dbReference type="GeneID" id="87888943"/>
<accession>A0AAJ0GL47</accession>
<evidence type="ECO:0000256" key="1">
    <source>
        <dbReference type="ARBA" id="ARBA00023242"/>
    </source>
</evidence>
<feature type="region of interest" description="Disordered" evidence="2">
    <location>
        <begin position="62"/>
        <end position="187"/>
    </location>
</feature>
<evidence type="ECO:0000256" key="2">
    <source>
        <dbReference type="SAM" id="MobiDB-lite"/>
    </source>
</evidence>
<feature type="compositionally biased region" description="Basic and acidic residues" evidence="2">
    <location>
        <begin position="67"/>
        <end position="81"/>
    </location>
</feature>
<organism evidence="4 5">
    <name type="scientific">Chaetomium strumarium</name>
    <dbReference type="NCBI Taxonomy" id="1170767"/>
    <lineage>
        <taxon>Eukaryota</taxon>
        <taxon>Fungi</taxon>
        <taxon>Dikarya</taxon>
        <taxon>Ascomycota</taxon>
        <taxon>Pezizomycotina</taxon>
        <taxon>Sordariomycetes</taxon>
        <taxon>Sordariomycetidae</taxon>
        <taxon>Sordariales</taxon>
        <taxon>Chaetomiaceae</taxon>
        <taxon>Chaetomium</taxon>
    </lineage>
</organism>
<feature type="compositionally biased region" description="Polar residues" evidence="2">
    <location>
        <begin position="113"/>
        <end position="132"/>
    </location>
</feature>